<feature type="non-terminal residue" evidence="2">
    <location>
        <position position="1"/>
    </location>
</feature>
<comment type="caution">
    <text evidence="2">The sequence shown here is derived from an EMBL/GenBank/DDBJ whole genome shotgun (WGS) entry which is preliminary data.</text>
</comment>
<name>A0A4U6X5J9_9PEZI</name>
<dbReference type="EMBL" id="PJEX01000411">
    <property type="protein sequence ID" value="TKW50324.1"/>
    <property type="molecule type" value="Genomic_DNA"/>
</dbReference>
<protein>
    <submittedName>
        <fullName evidence="2">Uncharacterized protein</fullName>
    </submittedName>
</protein>
<accession>A0A4U6X5J9</accession>
<dbReference type="Proteomes" id="UP000310108">
    <property type="component" value="Unassembled WGS sequence"/>
</dbReference>
<evidence type="ECO:0000256" key="1">
    <source>
        <dbReference type="SAM" id="MobiDB-lite"/>
    </source>
</evidence>
<sequence length="416" mass="42582">GKKDDDDDDDNNNNRDGDVNAIQNTIKPNIIVFQENLDKVDRLQRRNEKQLAARDNNRFNHFKAQFSQAVSFHGFLLEDVLAPLKYGEVDYAGEGSKYTIIVIVTGLVDDKNQRQQAEPAALVMVTDPTPMQISTLNAASSQTDAFGAAPPKLSATTTTTTTHSFSQQTPLGQIGHSIIIPAGTQAPRLAAVPDPAAIILPGHQGLLVQNAGAFLADCPMSAAGGNAALAEQIFSSFKQLAGAQLAGFSGLGILPRNRGNSTAQAPPSPAAQGQQLGGQNLGSIAVGANQGQPAAVQPPAQVATPPHPIVLLAQVQTDGGQSLGAIVVGANQGQPPATAQPRAHVAAPASRDDPAPQPLAAVIDGANQAVGPVQIGKDPGTAPPSGNNGAAQPQSAPAPVPPAAVAASENQTKSTT</sequence>
<gene>
    <name evidence="2" type="ORF">CTA1_5075</name>
</gene>
<feature type="compositionally biased region" description="Acidic residues" evidence="1">
    <location>
        <begin position="1"/>
        <end position="11"/>
    </location>
</feature>
<feature type="region of interest" description="Disordered" evidence="1">
    <location>
        <begin position="1"/>
        <end position="21"/>
    </location>
</feature>
<keyword evidence="3" id="KW-1185">Reference proteome</keyword>
<feature type="region of interest" description="Disordered" evidence="1">
    <location>
        <begin position="331"/>
        <end position="416"/>
    </location>
</feature>
<dbReference type="OrthoDB" id="4851124at2759"/>
<evidence type="ECO:0000313" key="3">
    <source>
        <dbReference type="Proteomes" id="UP000310108"/>
    </source>
</evidence>
<dbReference type="AlphaFoldDB" id="A0A4U6X5J9"/>
<evidence type="ECO:0000313" key="2">
    <source>
        <dbReference type="EMBL" id="TKW50324.1"/>
    </source>
</evidence>
<organism evidence="2 3">
    <name type="scientific">Colletotrichum tanaceti</name>
    <dbReference type="NCBI Taxonomy" id="1306861"/>
    <lineage>
        <taxon>Eukaryota</taxon>
        <taxon>Fungi</taxon>
        <taxon>Dikarya</taxon>
        <taxon>Ascomycota</taxon>
        <taxon>Pezizomycotina</taxon>
        <taxon>Sordariomycetes</taxon>
        <taxon>Hypocreomycetidae</taxon>
        <taxon>Glomerellales</taxon>
        <taxon>Glomerellaceae</taxon>
        <taxon>Colletotrichum</taxon>
        <taxon>Colletotrichum destructivum species complex</taxon>
    </lineage>
</organism>
<reference evidence="2 3" key="1">
    <citation type="journal article" date="2019" name="PLoS ONE">
        <title>Comparative genome analysis indicates high evolutionary potential of pathogenicity genes in Colletotrichum tanaceti.</title>
        <authorList>
            <person name="Lelwala R.V."/>
            <person name="Korhonen P.K."/>
            <person name="Young N.D."/>
            <person name="Scott J.B."/>
            <person name="Ades P.A."/>
            <person name="Gasser R.B."/>
            <person name="Taylor P.W.J."/>
        </authorList>
    </citation>
    <scope>NUCLEOTIDE SEQUENCE [LARGE SCALE GENOMIC DNA]</scope>
    <source>
        <strain evidence="2">BRIP57314</strain>
    </source>
</reference>
<proteinExistence type="predicted"/>
<feature type="region of interest" description="Disordered" evidence="1">
    <location>
        <begin position="257"/>
        <end position="284"/>
    </location>
</feature>